<reference evidence="2" key="1">
    <citation type="journal article" date="2019" name="Int. J. Syst. Evol. Microbiol.">
        <title>The Global Catalogue of Microorganisms (GCM) 10K type strain sequencing project: providing services to taxonomists for standard genome sequencing and annotation.</title>
        <authorList>
            <consortium name="The Broad Institute Genomics Platform"/>
            <consortium name="The Broad Institute Genome Sequencing Center for Infectious Disease"/>
            <person name="Wu L."/>
            <person name="Ma J."/>
        </authorList>
    </citation>
    <scope>NUCLEOTIDE SEQUENCE [LARGE SCALE GENOMIC DNA]</scope>
    <source>
        <strain evidence="2">KCTC 52925</strain>
    </source>
</reference>
<dbReference type="SUPFAM" id="SSF51182">
    <property type="entry name" value="RmlC-like cupins"/>
    <property type="match status" value="1"/>
</dbReference>
<organism evidence="1 2">
    <name type="scientific">Christiangramia antarctica</name>
    <dbReference type="NCBI Taxonomy" id="2058158"/>
    <lineage>
        <taxon>Bacteria</taxon>
        <taxon>Pseudomonadati</taxon>
        <taxon>Bacteroidota</taxon>
        <taxon>Flavobacteriia</taxon>
        <taxon>Flavobacteriales</taxon>
        <taxon>Flavobacteriaceae</taxon>
        <taxon>Christiangramia</taxon>
    </lineage>
</organism>
<evidence type="ECO:0000313" key="2">
    <source>
        <dbReference type="Proteomes" id="UP001597438"/>
    </source>
</evidence>
<evidence type="ECO:0000313" key="1">
    <source>
        <dbReference type="EMBL" id="MFD2833725.1"/>
    </source>
</evidence>
<dbReference type="InterPro" id="IPR011051">
    <property type="entry name" value="RmlC_Cupin_sf"/>
</dbReference>
<keyword evidence="2" id="KW-1185">Reference proteome</keyword>
<dbReference type="InterPro" id="IPR014710">
    <property type="entry name" value="RmlC-like_jellyroll"/>
</dbReference>
<proteinExistence type="predicted"/>
<sequence length="97" mass="11583">MYKVENLIKDQSFNKLKVEKIKTSEALDILSISLEKGMVFPEHNAPRDAHLIMLEGKIRFHIMHEVYTLSRYQHFNFEKDQPHWVEAIENSKFLIVR</sequence>
<comment type="caution">
    <text evidence="1">The sequence shown here is derived from an EMBL/GenBank/DDBJ whole genome shotgun (WGS) entry which is preliminary data.</text>
</comment>
<dbReference type="EMBL" id="JBHUOJ010000022">
    <property type="protein sequence ID" value="MFD2833725.1"/>
    <property type="molecule type" value="Genomic_DNA"/>
</dbReference>
<dbReference type="Gene3D" id="2.60.120.10">
    <property type="entry name" value="Jelly Rolls"/>
    <property type="match status" value="1"/>
</dbReference>
<gene>
    <name evidence="1" type="ORF">ACFSYS_10530</name>
</gene>
<dbReference type="RefSeq" id="WP_251742814.1">
    <property type="nucleotide sequence ID" value="NZ_JBHUOJ010000022.1"/>
</dbReference>
<name>A0ABW5X630_9FLAO</name>
<dbReference type="Proteomes" id="UP001597438">
    <property type="component" value="Unassembled WGS sequence"/>
</dbReference>
<protein>
    <submittedName>
        <fullName evidence="1">Cupin domain-containing protein</fullName>
    </submittedName>
</protein>
<accession>A0ABW5X630</accession>